<evidence type="ECO:0000256" key="1">
    <source>
        <dbReference type="SAM" id="MobiDB-lite"/>
    </source>
</evidence>
<evidence type="ECO:0000313" key="2">
    <source>
        <dbReference type="EMBL" id="GMF62084.1"/>
    </source>
</evidence>
<dbReference type="EMBL" id="BSXT01006180">
    <property type="protein sequence ID" value="GMF62084.1"/>
    <property type="molecule type" value="Genomic_DNA"/>
</dbReference>
<proteinExistence type="predicted"/>
<gene>
    <name evidence="2" type="ORF">Pfra01_002707500</name>
</gene>
<feature type="region of interest" description="Disordered" evidence="1">
    <location>
        <begin position="23"/>
        <end position="72"/>
    </location>
</feature>
<reference evidence="2" key="1">
    <citation type="submission" date="2023-04" db="EMBL/GenBank/DDBJ databases">
        <title>Phytophthora fragariaefolia NBRC 109709.</title>
        <authorList>
            <person name="Ichikawa N."/>
            <person name="Sato H."/>
            <person name="Tonouchi N."/>
        </authorList>
    </citation>
    <scope>NUCLEOTIDE SEQUENCE</scope>
    <source>
        <strain evidence="2">NBRC 109709</strain>
    </source>
</reference>
<comment type="caution">
    <text evidence="2">The sequence shown here is derived from an EMBL/GenBank/DDBJ whole genome shotgun (WGS) entry which is preliminary data.</text>
</comment>
<evidence type="ECO:0000313" key="3">
    <source>
        <dbReference type="Proteomes" id="UP001165121"/>
    </source>
</evidence>
<dbReference type="Proteomes" id="UP001165121">
    <property type="component" value="Unassembled WGS sequence"/>
</dbReference>
<keyword evidence="3" id="KW-1185">Reference proteome</keyword>
<organism evidence="2 3">
    <name type="scientific">Phytophthora fragariaefolia</name>
    <dbReference type="NCBI Taxonomy" id="1490495"/>
    <lineage>
        <taxon>Eukaryota</taxon>
        <taxon>Sar</taxon>
        <taxon>Stramenopiles</taxon>
        <taxon>Oomycota</taxon>
        <taxon>Peronosporomycetes</taxon>
        <taxon>Peronosporales</taxon>
        <taxon>Peronosporaceae</taxon>
        <taxon>Phytophthora</taxon>
    </lineage>
</organism>
<sequence length="130" mass="14189">MIHNDSKSARGFHEGHDILQIIDQKKRVTPHRAAPTTRVLSSGGIPAGGGGGPSCTPRRASTAHASTGRRARPRNRWLGWKYRIRSQTETLFRSEYETPGMYPSSTVAARNLNQATARKLKQGPLLATSG</sequence>
<accession>A0A9W6YFC6</accession>
<protein>
    <submittedName>
        <fullName evidence="2">Unnamed protein product</fullName>
    </submittedName>
</protein>
<name>A0A9W6YFC6_9STRA</name>
<dbReference type="AlphaFoldDB" id="A0A9W6YFC6"/>